<evidence type="ECO:0000256" key="2">
    <source>
        <dbReference type="ARBA" id="ARBA00022801"/>
    </source>
</evidence>
<name>A0A1M4TCG6_9FIRM</name>
<reference evidence="6" key="1">
    <citation type="submission" date="2016-11" db="EMBL/GenBank/DDBJ databases">
        <authorList>
            <person name="Varghese N."/>
            <person name="Submissions S."/>
        </authorList>
    </citation>
    <scope>NUCLEOTIDE SEQUENCE [LARGE SCALE GENOMIC DNA]</scope>
    <source>
        <strain evidence="6">DSM 18095</strain>
    </source>
</reference>
<dbReference type="InterPro" id="IPR009206">
    <property type="entry name" value="Nucleotidase_putative"/>
</dbReference>
<dbReference type="EC" id="3.1.3.-" evidence="3"/>
<feature type="active site" description="Nucleophile" evidence="4">
    <location>
        <position position="9"/>
    </location>
</feature>
<dbReference type="InterPro" id="IPR036412">
    <property type="entry name" value="HAD-like_sf"/>
</dbReference>
<dbReference type="PANTHER" id="PTHR35134">
    <property type="entry name" value="NUCLEOTIDASE YQFW-RELATED"/>
    <property type="match status" value="1"/>
</dbReference>
<proteinExistence type="inferred from homology"/>
<organism evidence="5 6">
    <name type="scientific">Tissierella praeacuta DSM 18095</name>
    <dbReference type="NCBI Taxonomy" id="1123404"/>
    <lineage>
        <taxon>Bacteria</taxon>
        <taxon>Bacillati</taxon>
        <taxon>Bacillota</taxon>
        <taxon>Tissierellia</taxon>
        <taxon>Tissierellales</taxon>
        <taxon>Tissierellaceae</taxon>
        <taxon>Tissierella</taxon>
    </lineage>
</organism>
<dbReference type="InterPro" id="IPR010708">
    <property type="entry name" value="5'(3')-deoxyribonucleotidase"/>
</dbReference>
<dbReference type="AlphaFoldDB" id="A0A1M4TCG6"/>
<dbReference type="InterPro" id="IPR023214">
    <property type="entry name" value="HAD_sf"/>
</dbReference>
<dbReference type="SUPFAM" id="SSF56784">
    <property type="entry name" value="HAD-like"/>
    <property type="match status" value="1"/>
</dbReference>
<dbReference type="InterPro" id="IPR052419">
    <property type="entry name" value="5_3-deoxyribonucleotidase-like"/>
</dbReference>
<accession>A0A1M4TCG6</accession>
<dbReference type="EMBL" id="FQTY01000002">
    <property type="protein sequence ID" value="SHE42166.1"/>
    <property type="molecule type" value="Genomic_DNA"/>
</dbReference>
<dbReference type="Pfam" id="PF06941">
    <property type="entry name" value="NT5C"/>
    <property type="match status" value="1"/>
</dbReference>
<feature type="active site" description="Proton donor" evidence="4">
    <location>
        <position position="11"/>
    </location>
</feature>
<keyword evidence="6" id="KW-1185">Reference proteome</keyword>
<evidence type="ECO:0000313" key="6">
    <source>
        <dbReference type="Proteomes" id="UP000184114"/>
    </source>
</evidence>
<evidence type="ECO:0000256" key="4">
    <source>
        <dbReference type="PIRSR" id="PIRSR610708-1"/>
    </source>
</evidence>
<sequence length="195" mass="22763">MKELNLCIDIDGTITEAYYWLPRVNDYFNTKITPKDVTVYEIHEVLGVDRTAYELFYTLYGEALHLESKIRKGVKKVLDNLYKEHGIHFVTAREERMKAVTYMWLSHHKIPMDSLTLLGSHNKVGTAKDLNCDIFIEDRYENAIQMAEAGFEVLLIDCNYNRGSLPSKVTRVTNWYEIENIIVNIAEQYNDFRIA</sequence>
<comment type="similarity">
    <text evidence="1 3">Belongs to the 5'(3')-deoxyribonucleotidase family.</text>
</comment>
<dbReference type="STRING" id="1123404.SAMN02745784_00611"/>
<keyword evidence="2 3" id="KW-0378">Hydrolase</keyword>
<dbReference type="GeneID" id="90996533"/>
<evidence type="ECO:0000256" key="1">
    <source>
        <dbReference type="ARBA" id="ARBA00009589"/>
    </source>
</evidence>
<evidence type="ECO:0000313" key="5">
    <source>
        <dbReference type="EMBL" id="SHE42166.1"/>
    </source>
</evidence>
<dbReference type="Gene3D" id="3.40.50.1000">
    <property type="entry name" value="HAD superfamily/HAD-like"/>
    <property type="match status" value="1"/>
</dbReference>
<dbReference type="GO" id="GO:0008253">
    <property type="term" value="F:5'-nucleotidase activity"/>
    <property type="evidence" value="ECO:0007669"/>
    <property type="project" value="InterPro"/>
</dbReference>
<dbReference type="PANTHER" id="PTHR35134:SF2">
    <property type="entry name" value="NUCLEOTIDASE YQFW-RELATED"/>
    <property type="match status" value="1"/>
</dbReference>
<dbReference type="PIRSF" id="PIRSF021362">
    <property type="entry name" value="UCP021362_HAD"/>
    <property type="match status" value="1"/>
</dbReference>
<evidence type="ECO:0000256" key="3">
    <source>
        <dbReference type="PIRNR" id="PIRNR021362"/>
    </source>
</evidence>
<protein>
    <recommendedName>
        <fullName evidence="3">Nucleotidase</fullName>
        <ecNumber evidence="3">3.1.3.-</ecNumber>
    </recommendedName>
</protein>
<dbReference type="GO" id="GO:0009264">
    <property type="term" value="P:deoxyribonucleotide catabolic process"/>
    <property type="evidence" value="ECO:0007669"/>
    <property type="project" value="InterPro"/>
</dbReference>
<dbReference type="Proteomes" id="UP000184114">
    <property type="component" value="Unassembled WGS sequence"/>
</dbReference>
<dbReference type="RefSeq" id="WP_072973035.1">
    <property type="nucleotide sequence ID" value="NZ_FQTY01000002.1"/>
</dbReference>
<gene>
    <name evidence="5" type="ORF">SAMN02745784_00611</name>
</gene>